<evidence type="ECO:0000256" key="7">
    <source>
        <dbReference type="SAM" id="MobiDB-lite"/>
    </source>
</evidence>
<evidence type="ECO:0000256" key="8">
    <source>
        <dbReference type="SAM" id="Phobius"/>
    </source>
</evidence>
<proteinExistence type="inferred from homology"/>
<keyword evidence="10" id="KW-1185">Reference proteome</keyword>
<dbReference type="SUPFAM" id="SSF103473">
    <property type="entry name" value="MFS general substrate transporter"/>
    <property type="match status" value="1"/>
</dbReference>
<dbReference type="EnsemblPlants" id="PGSC0003DMT400002900">
    <property type="protein sequence ID" value="PGSC0003DMT400002900"/>
    <property type="gene ID" value="PGSC0003DMG402001132"/>
</dbReference>
<name>M0ZKV4_SOLTU</name>
<feature type="compositionally biased region" description="Polar residues" evidence="7">
    <location>
        <begin position="154"/>
        <end position="181"/>
    </location>
</feature>
<evidence type="ECO:0000256" key="6">
    <source>
        <dbReference type="ARBA" id="ARBA00044504"/>
    </source>
</evidence>
<keyword evidence="4 8" id="KW-1133">Transmembrane helix</keyword>
<keyword evidence="5 8" id="KW-0472">Membrane</keyword>
<evidence type="ECO:0000256" key="3">
    <source>
        <dbReference type="ARBA" id="ARBA00022692"/>
    </source>
</evidence>
<feature type="transmembrane region" description="Helical" evidence="8">
    <location>
        <begin position="126"/>
        <end position="144"/>
    </location>
</feature>
<evidence type="ECO:0000313" key="9">
    <source>
        <dbReference type="EnsemblPlants" id="PGSC0003DMT400002900"/>
    </source>
</evidence>
<keyword evidence="3 8" id="KW-0812">Transmembrane</keyword>
<sequence>MRLLVNPFRLIGVGLTVWTFATAGCGLSINFWSITICRMMVGVGEASFISLAAPFIDDNAPVDQVRFSWLELVAVNHKVGGSNPPSSVLHLFTLAWLGIFYMCIPTGIAVGYVYGGLVGSLLNWRWAFGIEALLMLPFAILGFSHTGSKRPSTSVQTSCTEAVTSPCQDGSSQTRNDSMDGSKSAPGILNQFTRFWMDMKVLLLDKVYVVNILEIWYEWTERSRNFIRRTTFNKMTMEWISQSLREASKVNGNFVRRWKRRVNFSETFCSRNFNKFGWCISIVSLRGEKKINGNHTGTDISLGWNFIADKIEVFLKKQDPHSRAESRLTEKNLPYSEAARSFKWLSREGNEDI</sequence>
<reference evidence="9" key="2">
    <citation type="submission" date="2015-06" db="UniProtKB">
        <authorList>
            <consortium name="EnsemblPlants"/>
        </authorList>
    </citation>
    <scope>IDENTIFICATION</scope>
    <source>
        <strain evidence="9">DM1-3 516 R44</strain>
    </source>
</reference>
<protein>
    <submittedName>
        <fullName evidence="9">Transporter</fullName>
    </submittedName>
</protein>
<dbReference type="InterPro" id="IPR044770">
    <property type="entry name" value="MFS_spinster-like"/>
</dbReference>
<reference evidence="10" key="1">
    <citation type="journal article" date="2011" name="Nature">
        <title>Genome sequence and analysis of the tuber crop potato.</title>
        <authorList>
            <consortium name="The Potato Genome Sequencing Consortium"/>
        </authorList>
    </citation>
    <scope>NUCLEOTIDE SEQUENCE [LARGE SCALE GENOMIC DNA]</scope>
    <source>
        <strain evidence="10">cv. DM1-3 516 R44</strain>
    </source>
</reference>
<dbReference type="Proteomes" id="UP000011115">
    <property type="component" value="Unassembled WGS sequence"/>
</dbReference>
<dbReference type="HOGENOM" id="CLU_786201_0_0_1"/>
<evidence type="ECO:0000256" key="4">
    <source>
        <dbReference type="ARBA" id="ARBA00022989"/>
    </source>
</evidence>
<organism evidence="9 10">
    <name type="scientific">Solanum tuberosum</name>
    <name type="common">Potato</name>
    <dbReference type="NCBI Taxonomy" id="4113"/>
    <lineage>
        <taxon>Eukaryota</taxon>
        <taxon>Viridiplantae</taxon>
        <taxon>Streptophyta</taxon>
        <taxon>Embryophyta</taxon>
        <taxon>Tracheophyta</taxon>
        <taxon>Spermatophyta</taxon>
        <taxon>Magnoliopsida</taxon>
        <taxon>eudicotyledons</taxon>
        <taxon>Gunneridae</taxon>
        <taxon>Pentapetalae</taxon>
        <taxon>asterids</taxon>
        <taxon>lamiids</taxon>
        <taxon>Solanales</taxon>
        <taxon>Solanaceae</taxon>
        <taxon>Solanoideae</taxon>
        <taxon>Solaneae</taxon>
        <taxon>Solanum</taxon>
    </lineage>
</organism>
<dbReference type="PANTHER" id="PTHR23505">
    <property type="entry name" value="SPINSTER"/>
    <property type="match status" value="1"/>
</dbReference>
<dbReference type="Gramene" id="PGSC0003DMT400002900">
    <property type="protein sequence ID" value="PGSC0003DMT400002900"/>
    <property type="gene ID" value="PGSC0003DMG402001132"/>
</dbReference>
<evidence type="ECO:0000256" key="1">
    <source>
        <dbReference type="ARBA" id="ARBA00004141"/>
    </source>
</evidence>
<dbReference type="InParanoid" id="M0ZKV4"/>
<evidence type="ECO:0000256" key="5">
    <source>
        <dbReference type="ARBA" id="ARBA00023136"/>
    </source>
</evidence>
<dbReference type="STRING" id="4113.M0ZKV4"/>
<comment type="similarity">
    <text evidence="6">Belongs to the major facilitator superfamily. Phosphate:H(+) symporter (TC 2.A.1.9) family.</text>
</comment>
<feature type="region of interest" description="Disordered" evidence="7">
    <location>
        <begin position="154"/>
        <end position="182"/>
    </location>
</feature>
<dbReference type="GO" id="GO:0016020">
    <property type="term" value="C:membrane"/>
    <property type="evidence" value="ECO:0007669"/>
    <property type="project" value="UniProtKB-SubCell"/>
</dbReference>
<dbReference type="Gene3D" id="1.20.1250.20">
    <property type="entry name" value="MFS general substrate transporter like domains"/>
    <property type="match status" value="1"/>
</dbReference>
<dbReference type="AlphaFoldDB" id="M0ZKV4"/>
<accession>M0ZKV4</accession>
<keyword evidence="2" id="KW-0813">Transport</keyword>
<dbReference type="InterPro" id="IPR036259">
    <property type="entry name" value="MFS_trans_sf"/>
</dbReference>
<feature type="transmembrane region" description="Helical" evidence="8">
    <location>
        <begin position="88"/>
        <end position="114"/>
    </location>
</feature>
<feature type="transmembrane region" description="Helical" evidence="8">
    <location>
        <begin position="12"/>
        <end position="32"/>
    </location>
</feature>
<dbReference type="PaxDb" id="4113-PGSC0003DMT400002900"/>
<evidence type="ECO:0000313" key="10">
    <source>
        <dbReference type="Proteomes" id="UP000011115"/>
    </source>
</evidence>
<dbReference type="PROSITE" id="PS51257">
    <property type="entry name" value="PROKAR_LIPOPROTEIN"/>
    <property type="match status" value="1"/>
</dbReference>
<dbReference type="eggNOG" id="KOG1330">
    <property type="taxonomic scope" value="Eukaryota"/>
</dbReference>
<dbReference type="PANTHER" id="PTHR23505:SF91">
    <property type="entry name" value="SPHINGOLIPID TRANSPORTER SPINSTER HOMOLOG 2-RELATED"/>
    <property type="match status" value="1"/>
</dbReference>
<comment type="subcellular location">
    <subcellularLocation>
        <location evidence="1">Membrane</location>
        <topology evidence="1">Multi-pass membrane protein</topology>
    </subcellularLocation>
</comment>
<evidence type="ECO:0000256" key="2">
    <source>
        <dbReference type="ARBA" id="ARBA00022448"/>
    </source>
</evidence>